<feature type="domain" description="GPI inositol-deacylase winged helix" evidence="2">
    <location>
        <begin position="251"/>
        <end position="311"/>
    </location>
</feature>
<dbReference type="Pfam" id="PF24883">
    <property type="entry name" value="NPHP3_N"/>
    <property type="match status" value="2"/>
</dbReference>
<keyword evidence="1" id="KW-0677">Repeat</keyword>
<dbReference type="AlphaFoldDB" id="A0A6A6F0G6"/>
<feature type="domain" description="Nephrocystin 3-like N-terminal" evidence="3">
    <location>
        <begin position="119"/>
        <end position="186"/>
    </location>
</feature>
<dbReference type="Proteomes" id="UP000800200">
    <property type="component" value="Unassembled WGS sequence"/>
</dbReference>
<dbReference type="InterPro" id="IPR027417">
    <property type="entry name" value="P-loop_NTPase"/>
</dbReference>
<dbReference type="Gene3D" id="3.40.50.300">
    <property type="entry name" value="P-loop containing nucleotide triphosphate hydrolases"/>
    <property type="match status" value="1"/>
</dbReference>
<evidence type="ECO:0000313" key="4">
    <source>
        <dbReference type="EMBL" id="KAF2195860.1"/>
    </source>
</evidence>
<gene>
    <name evidence="4" type="ORF">K469DRAFT_722891</name>
</gene>
<keyword evidence="5" id="KW-1185">Reference proteome</keyword>
<dbReference type="OrthoDB" id="195446at2759"/>
<dbReference type="PANTHER" id="PTHR10039:SF15">
    <property type="entry name" value="NACHT DOMAIN-CONTAINING PROTEIN"/>
    <property type="match status" value="1"/>
</dbReference>
<evidence type="ECO:0000259" key="3">
    <source>
        <dbReference type="Pfam" id="PF24883"/>
    </source>
</evidence>
<dbReference type="PANTHER" id="PTHR10039">
    <property type="entry name" value="AMELOGENIN"/>
    <property type="match status" value="1"/>
</dbReference>
<dbReference type="EMBL" id="ML994610">
    <property type="protein sequence ID" value="KAF2195860.1"/>
    <property type="molecule type" value="Genomic_DNA"/>
</dbReference>
<dbReference type="SUPFAM" id="SSF52540">
    <property type="entry name" value="P-loop containing nucleoside triphosphate hydrolases"/>
    <property type="match status" value="1"/>
</dbReference>
<sequence>MAVELRTNKVSELQTFSFVRCHNREASEKCEAILDWLTPIDYAPQQSDFINRRQAGTGQWLLESTDFQEWMKTGKTLFCLGIPGAGKTILISVNNKSIGVAYLYCNFRRQSNVRSLYDSYKDKRTRPLLNEISRTLQSVAAMYSRVFIVVDALDECQVTTGCRMRFLLEIFNVQAKCQASLFATSRFIPEINEKFKESIYLDGHMSQLPRCVLRSSELQDEINAEIIKAVDGMLLLAQLLLDLLKGKKSLKAIHEEELAKQVLSWITCVKRPLTTSELEHALAVETEESQLDEEDLCRVEDMVSICAGLVTEYFKQTQKKRFPNIGTDIATICVTYLSFDESESGFCQNDEELKERLRSDRLYDYASPQIEASSQVLLAVKLFSLHSGYS</sequence>
<reference evidence="4" key="1">
    <citation type="journal article" date="2020" name="Stud. Mycol.">
        <title>101 Dothideomycetes genomes: a test case for predicting lifestyles and emergence of pathogens.</title>
        <authorList>
            <person name="Haridas S."/>
            <person name="Albert R."/>
            <person name="Binder M."/>
            <person name="Bloem J."/>
            <person name="Labutti K."/>
            <person name="Salamov A."/>
            <person name="Andreopoulos B."/>
            <person name="Baker S."/>
            <person name="Barry K."/>
            <person name="Bills G."/>
            <person name="Bluhm B."/>
            <person name="Cannon C."/>
            <person name="Castanera R."/>
            <person name="Culley D."/>
            <person name="Daum C."/>
            <person name="Ezra D."/>
            <person name="Gonzalez J."/>
            <person name="Henrissat B."/>
            <person name="Kuo A."/>
            <person name="Liang C."/>
            <person name="Lipzen A."/>
            <person name="Lutzoni F."/>
            <person name="Magnuson J."/>
            <person name="Mondo S."/>
            <person name="Nolan M."/>
            <person name="Ohm R."/>
            <person name="Pangilinan J."/>
            <person name="Park H.-J."/>
            <person name="Ramirez L."/>
            <person name="Alfaro M."/>
            <person name="Sun H."/>
            <person name="Tritt A."/>
            <person name="Yoshinaga Y."/>
            <person name="Zwiers L.-H."/>
            <person name="Turgeon B."/>
            <person name="Goodwin S."/>
            <person name="Spatafora J."/>
            <person name="Crous P."/>
            <person name="Grigoriev I."/>
        </authorList>
    </citation>
    <scope>NUCLEOTIDE SEQUENCE</scope>
    <source>
        <strain evidence="4">CBS 207.26</strain>
    </source>
</reference>
<dbReference type="Pfam" id="PF22939">
    <property type="entry name" value="WHD_GPIID"/>
    <property type="match status" value="1"/>
</dbReference>
<name>A0A6A6F0G6_9PEZI</name>
<feature type="domain" description="Nephrocystin 3-like N-terminal" evidence="3">
    <location>
        <begin position="56"/>
        <end position="112"/>
    </location>
</feature>
<organism evidence="4 5">
    <name type="scientific">Zopfia rhizophila CBS 207.26</name>
    <dbReference type="NCBI Taxonomy" id="1314779"/>
    <lineage>
        <taxon>Eukaryota</taxon>
        <taxon>Fungi</taxon>
        <taxon>Dikarya</taxon>
        <taxon>Ascomycota</taxon>
        <taxon>Pezizomycotina</taxon>
        <taxon>Dothideomycetes</taxon>
        <taxon>Dothideomycetes incertae sedis</taxon>
        <taxon>Zopfiaceae</taxon>
        <taxon>Zopfia</taxon>
    </lineage>
</organism>
<proteinExistence type="predicted"/>
<evidence type="ECO:0000259" key="2">
    <source>
        <dbReference type="Pfam" id="PF22939"/>
    </source>
</evidence>
<dbReference type="InterPro" id="IPR054471">
    <property type="entry name" value="GPIID_WHD"/>
</dbReference>
<evidence type="ECO:0008006" key="6">
    <source>
        <dbReference type="Google" id="ProtNLM"/>
    </source>
</evidence>
<accession>A0A6A6F0G6</accession>
<protein>
    <recommendedName>
        <fullName evidence="6">NACHT domain-containing protein</fullName>
    </recommendedName>
</protein>
<evidence type="ECO:0000256" key="1">
    <source>
        <dbReference type="ARBA" id="ARBA00022737"/>
    </source>
</evidence>
<evidence type="ECO:0000313" key="5">
    <source>
        <dbReference type="Proteomes" id="UP000800200"/>
    </source>
</evidence>
<dbReference type="InterPro" id="IPR056884">
    <property type="entry name" value="NPHP3-like_N"/>
</dbReference>